<keyword evidence="3" id="KW-1185">Reference proteome</keyword>
<dbReference type="AlphaFoldDB" id="A0AAD9UAT7"/>
<dbReference type="PANTHER" id="PTHR31170">
    <property type="entry name" value="BNAC04G53230D PROTEIN"/>
    <property type="match status" value="1"/>
</dbReference>
<dbReference type="EMBL" id="JANJYI010000005">
    <property type="protein sequence ID" value="KAK2650810.1"/>
    <property type="molecule type" value="Genomic_DNA"/>
</dbReference>
<feature type="region of interest" description="Disordered" evidence="1">
    <location>
        <begin position="1"/>
        <end position="30"/>
    </location>
</feature>
<dbReference type="PANTHER" id="PTHR31170:SF20">
    <property type="entry name" value="DUF247 DOMAIN PROTEIN"/>
    <property type="match status" value="1"/>
</dbReference>
<dbReference type="Pfam" id="PF03140">
    <property type="entry name" value="DUF247"/>
    <property type="match status" value="1"/>
</dbReference>
<evidence type="ECO:0000313" key="2">
    <source>
        <dbReference type="EMBL" id="KAK2650810.1"/>
    </source>
</evidence>
<gene>
    <name evidence="2" type="ORF">Ddye_018299</name>
</gene>
<sequence length="430" mass="49330">MNNETLPISTEKDDPTFVTSEEVDGLQRGGASGPVQRYCIFKLDENFELFDRTPNSISIGPIHSETLKLKPMQLVKEKLASNFSARVGEIIMGDFRNFLIVNEARIRGSYAYDTSKIASEKLIAIILCDATFFIELIYKSMGVGDFQNDIFENNIEKEEVMNELMFLENQIPLFIHLELCDKCGINIDQFVELFYKLFNMKDSIGIGLNDCTLDLRSEVLHLLDLRRLMEMGWVKENKTATNHVQVDGATVLAKYGFKFQPIKGTMFSFELSKSCITCLPLFKMPRLYMDVGWELRILNMMAFEILYFHDTKKMPLCQFMHLLNCLVQNFEDMSLLNNRKVIIVVSSDKDQVYEKLKDIGRRMKISIRPAICEELDKAGDDCHVCKAEFRTMFCSCETIRNLVPGVLPAGTLGAIHHLSLDWLLNRLHLC</sequence>
<evidence type="ECO:0000256" key="1">
    <source>
        <dbReference type="SAM" id="MobiDB-lite"/>
    </source>
</evidence>
<accession>A0AAD9UAT7</accession>
<proteinExistence type="predicted"/>
<comment type="caution">
    <text evidence="2">The sequence shown here is derived from an EMBL/GenBank/DDBJ whole genome shotgun (WGS) entry which is preliminary data.</text>
</comment>
<name>A0AAD9UAT7_9ROSI</name>
<protein>
    <submittedName>
        <fullName evidence="2">Uncharacterized protein</fullName>
    </submittedName>
</protein>
<organism evidence="2 3">
    <name type="scientific">Dipteronia dyeriana</name>
    <dbReference type="NCBI Taxonomy" id="168575"/>
    <lineage>
        <taxon>Eukaryota</taxon>
        <taxon>Viridiplantae</taxon>
        <taxon>Streptophyta</taxon>
        <taxon>Embryophyta</taxon>
        <taxon>Tracheophyta</taxon>
        <taxon>Spermatophyta</taxon>
        <taxon>Magnoliopsida</taxon>
        <taxon>eudicotyledons</taxon>
        <taxon>Gunneridae</taxon>
        <taxon>Pentapetalae</taxon>
        <taxon>rosids</taxon>
        <taxon>malvids</taxon>
        <taxon>Sapindales</taxon>
        <taxon>Sapindaceae</taxon>
        <taxon>Hippocastanoideae</taxon>
        <taxon>Acereae</taxon>
        <taxon>Dipteronia</taxon>
    </lineage>
</organism>
<dbReference type="Proteomes" id="UP001280121">
    <property type="component" value="Unassembled WGS sequence"/>
</dbReference>
<dbReference type="InterPro" id="IPR004158">
    <property type="entry name" value="DUF247_pln"/>
</dbReference>
<reference evidence="2" key="1">
    <citation type="journal article" date="2023" name="Plant J.">
        <title>Genome sequences and population genomics provide insights into the demographic history, inbreeding, and mutation load of two 'living fossil' tree species of Dipteronia.</title>
        <authorList>
            <person name="Feng Y."/>
            <person name="Comes H.P."/>
            <person name="Chen J."/>
            <person name="Zhu S."/>
            <person name="Lu R."/>
            <person name="Zhang X."/>
            <person name="Li P."/>
            <person name="Qiu J."/>
            <person name="Olsen K.M."/>
            <person name="Qiu Y."/>
        </authorList>
    </citation>
    <scope>NUCLEOTIDE SEQUENCE</scope>
    <source>
        <strain evidence="2">KIB01</strain>
    </source>
</reference>
<evidence type="ECO:0000313" key="3">
    <source>
        <dbReference type="Proteomes" id="UP001280121"/>
    </source>
</evidence>